<gene>
    <name evidence="3" type="ORF">D1614_22365</name>
</gene>
<comment type="caution">
    <text evidence="3">The sequence shown here is derived from an EMBL/GenBank/DDBJ whole genome shotgun (WGS) entry which is preliminary data.</text>
</comment>
<evidence type="ECO:0000256" key="1">
    <source>
        <dbReference type="SAM" id="Phobius"/>
    </source>
</evidence>
<feature type="transmembrane region" description="Helical" evidence="1">
    <location>
        <begin position="40"/>
        <end position="64"/>
    </location>
</feature>
<organism evidence="3 4">
    <name type="scientific">Maribellus luteus</name>
    <dbReference type="NCBI Taxonomy" id="2305463"/>
    <lineage>
        <taxon>Bacteria</taxon>
        <taxon>Pseudomonadati</taxon>
        <taxon>Bacteroidota</taxon>
        <taxon>Bacteroidia</taxon>
        <taxon>Marinilabiliales</taxon>
        <taxon>Prolixibacteraceae</taxon>
        <taxon>Maribellus</taxon>
    </lineage>
</organism>
<dbReference type="GO" id="GO:0003677">
    <property type="term" value="F:DNA binding"/>
    <property type="evidence" value="ECO:0007669"/>
    <property type="project" value="InterPro"/>
</dbReference>
<evidence type="ECO:0000313" key="4">
    <source>
        <dbReference type="Proteomes" id="UP000265926"/>
    </source>
</evidence>
<feature type="transmembrane region" description="Helical" evidence="1">
    <location>
        <begin position="76"/>
        <end position="95"/>
    </location>
</feature>
<reference evidence="3 4" key="1">
    <citation type="submission" date="2018-08" db="EMBL/GenBank/DDBJ databases">
        <title>Pallidiluteibacterium maritimus gen. nov., sp. nov., isolated from coastal sediment.</title>
        <authorList>
            <person name="Zhou L.Y."/>
        </authorList>
    </citation>
    <scope>NUCLEOTIDE SEQUENCE [LARGE SCALE GENOMIC DNA]</scope>
    <source>
        <strain evidence="3 4">XSD2</strain>
    </source>
</reference>
<keyword evidence="1" id="KW-0812">Transmembrane</keyword>
<accession>A0A399SUF5</accession>
<dbReference type="Proteomes" id="UP000265926">
    <property type="component" value="Unassembled WGS sequence"/>
</dbReference>
<dbReference type="GO" id="GO:0000156">
    <property type="term" value="F:phosphorelay response regulator activity"/>
    <property type="evidence" value="ECO:0007669"/>
    <property type="project" value="InterPro"/>
</dbReference>
<dbReference type="PROSITE" id="PS50930">
    <property type="entry name" value="HTH_LYTTR"/>
    <property type="match status" value="1"/>
</dbReference>
<sequence length="279" mass="32489">MKNKLFVNRLQLAGFMAFWLCYFAVNILSTYFFGTEEFRAVILLHSLLYTIGGMLFSFLGYKAIKSLRSQIQSNRSFWLLAVLCVYMATFFWMIAHHFSWWMVSGEGAFVVKPGLYPVKALIYSIILLAAILLLILSENKPLSVKANEKSSFDLQNVPDLLEKEESDYEDILFLPVKNKVLNIKISAIKLIQANDYYSNVMAEKHDRMVLSNYSLKRWEEILPKKHFRRIHRSSIVNLNYVENIEKRHNNTFEVTVKGIDQTVTMSRRCAKTVLDRFQA</sequence>
<feature type="transmembrane region" description="Helical" evidence="1">
    <location>
        <begin position="12"/>
        <end position="34"/>
    </location>
</feature>
<keyword evidence="1" id="KW-0472">Membrane</keyword>
<evidence type="ECO:0000259" key="2">
    <source>
        <dbReference type="PROSITE" id="PS50930"/>
    </source>
</evidence>
<dbReference type="InterPro" id="IPR046947">
    <property type="entry name" value="LytR-like"/>
</dbReference>
<dbReference type="InterPro" id="IPR007492">
    <property type="entry name" value="LytTR_DNA-bd_dom"/>
</dbReference>
<dbReference type="OrthoDB" id="940781at2"/>
<keyword evidence="1" id="KW-1133">Transmembrane helix</keyword>
<proteinExistence type="predicted"/>
<dbReference type="Pfam" id="PF04397">
    <property type="entry name" value="LytTR"/>
    <property type="match status" value="1"/>
</dbReference>
<dbReference type="SMART" id="SM00850">
    <property type="entry name" value="LytTR"/>
    <property type="match status" value="1"/>
</dbReference>
<dbReference type="EMBL" id="QWGR01000022">
    <property type="protein sequence ID" value="RIJ45637.1"/>
    <property type="molecule type" value="Genomic_DNA"/>
</dbReference>
<keyword evidence="4" id="KW-1185">Reference proteome</keyword>
<name>A0A399SUF5_9BACT</name>
<dbReference type="Gene3D" id="2.40.50.1020">
    <property type="entry name" value="LytTr DNA-binding domain"/>
    <property type="match status" value="1"/>
</dbReference>
<feature type="domain" description="HTH LytTR-type" evidence="2">
    <location>
        <begin position="214"/>
        <end position="279"/>
    </location>
</feature>
<protein>
    <submittedName>
        <fullName evidence="3">LytTR family transcriptional regulator</fullName>
    </submittedName>
</protein>
<dbReference type="AlphaFoldDB" id="A0A399SUF5"/>
<feature type="transmembrane region" description="Helical" evidence="1">
    <location>
        <begin position="115"/>
        <end position="136"/>
    </location>
</feature>
<evidence type="ECO:0000313" key="3">
    <source>
        <dbReference type="EMBL" id="RIJ45637.1"/>
    </source>
</evidence>
<dbReference type="PANTHER" id="PTHR37299">
    <property type="entry name" value="TRANSCRIPTIONAL REGULATOR-RELATED"/>
    <property type="match status" value="1"/>
</dbReference>
<dbReference type="PANTHER" id="PTHR37299:SF1">
    <property type="entry name" value="STAGE 0 SPORULATION PROTEIN A HOMOLOG"/>
    <property type="match status" value="1"/>
</dbReference>